<gene>
    <name evidence="2" type="ORF">GOODEAATRI_027976</name>
</gene>
<dbReference type="Proteomes" id="UP001476798">
    <property type="component" value="Unassembled WGS sequence"/>
</dbReference>
<evidence type="ECO:0000256" key="1">
    <source>
        <dbReference type="SAM" id="MobiDB-lite"/>
    </source>
</evidence>
<keyword evidence="3" id="KW-1185">Reference proteome</keyword>
<evidence type="ECO:0000313" key="2">
    <source>
        <dbReference type="EMBL" id="MEQ2179710.1"/>
    </source>
</evidence>
<proteinExistence type="predicted"/>
<feature type="region of interest" description="Disordered" evidence="1">
    <location>
        <begin position="1"/>
        <end position="66"/>
    </location>
</feature>
<evidence type="ECO:0000313" key="3">
    <source>
        <dbReference type="Proteomes" id="UP001476798"/>
    </source>
</evidence>
<protein>
    <submittedName>
        <fullName evidence="2">Uncharacterized protein</fullName>
    </submittedName>
</protein>
<accession>A0ABV0P8B7</accession>
<comment type="caution">
    <text evidence="2">The sequence shown here is derived from an EMBL/GenBank/DDBJ whole genome shotgun (WGS) entry which is preliminary data.</text>
</comment>
<reference evidence="2 3" key="1">
    <citation type="submission" date="2021-06" db="EMBL/GenBank/DDBJ databases">
        <authorList>
            <person name="Palmer J.M."/>
        </authorList>
    </citation>
    <scope>NUCLEOTIDE SEQUENCE [LARGE SCALE GENOMIC DNA]</scope>
    <source>
        <strain evidence="2 3">GA_2019</strain>
        <tissue evidence="2">Muscle</tissue>
    </source>
</reference>
<name>A0ABV0P8B7_9TELE</name>
<organism evidence="2 3">
    <name type="scientific">Goodea atripinnis</name>
    <dbReference type="NCBI Taxonomy" id="208336"/>
    <lineage>
        <taxon>Eukaryota</taxon>
        <taxon>Metazoa</taxon>
        <taxon>Chordata</taxon>
        <taxon>Craniata</taxon>
        <taxon>Vertebrata</taxon>
        <taxon>Euteleostomi</taxon>
        <taxon>Actinopterygii</taxon>
        <taxon>Neopterygii</taxon>
        <taxon>Teleostei</taxon>
        <taxon>Neoteleostei</taxon>
        <taxon>Acanthomorphata</taxon>
        <taxon>Ovalentaria</taxon>
        <taxon>Atherinomorphae</taxon>
        <taxon>Cyprinodontiformes</taxon>
        <taxon>Goodeidae</taxon>
        <taxon>Goodea</taxon>
    </lineage>
</organism>
<feature type="compositionally biased region" description="Low complexity" evidence="1">
    <location>
        <begin position="24"/>
        <end position="37"/>
    </location>
</feature>
<dbReference type="EMBL" id="JAHRIO010063736">
    <property type="protein sequence ID" value="MEQ2179710.1"/>
    <property type="molecule type" value="Genomic_DNA"/>
</dbReference>
<sequence>MLTLHQLITKDSPESTHRHPGLFTSATAASVQSSQASYHFSTPPPSHQRHAVPPVPVPVQFTYPVN</sequence>